<dbReference type="PANTHER" id="PTHR44520">
    <property type="entry name" value="RESPONSE REGULATOR RCP1-RELATED"/>
    <property type="match status" value="1"/>
</dbReference>
<keyword evidence="4" id="KW-1185">Reference proteome</keyword>
<dbReference type="SMART" id="SM00448">
    <property type="entry name" value="REC"/>
    <property type="match status" value="1"/>
</dbReference>
<dbReference type="Gene3D" id="3.40.50.2300">
    <property type="match status" value="1"/>
</dbReference>
<organism evidence="3 4">
    <name type="scientific">Rhodocytophaga aerolata</name>
    <dbReference type="NCBI Taxonomy" id="455078"/>
    <lineage>
        <taxon>Bacteria</taxon>
        <taxon>Pseudomonadati</taxon>
        <taxon>Bacteroidota</taxon>
        <taxon>Cytophagia</taxon>
        <taxon>Cytophagales</taxon>
        <taxon>Rhodocytophagaceae</taxon>
        <taxon>Rhodocytophaga</taxon>
    </lineage>
</organism>
<keyword evidence="1" id="KW-0597">Phosphoprotein</keyword>
<evidence type="ECO:0000313" key="4">
    <source>
        <dbReference type="Proteomes" id="UP001168528"/>
    </source>
</evidence>
<comment type="caution">
    <text evidence="3">The sequence shown here is derived from an EMBL/GenBank/DDBJ whole genome shotgun (WGS) entry which is preliminary data.</text>
</comment>
<accession>A0ABT8R0K6</accession>
<sequence>MQKIECVLLVDDDFASNYLTEMIIQDMNFTSQVYSVRDGKAALEFMQNHCVPAKGNNGYQCPDLILLDINMPVMDGFEFLDEYEKLQFNRQEPIFIILLTTSTNLRDVEKAKKYKVSGYLEKPLSDEKLKKALAQYNIEGLTG</sequence>
<dbReference type="RefSeq" id="WP_302036422.1">
    <property type="nucleotide sequence ID" value="NZ_JAUKPO010000002.1"/>
</dbReference>
<dbReference type="PANTHER" id="PTHR44520:SF2">
    <property type="entry name" value="RESPONSE REGULATOR RCP1"/>
    <property type="match status" value="1"/>
</dbReference>
<dbReference type="SUPFAM" id="SSF52172">
    <property type="entry name" value="CheY-like"/>
    <property type="match status" value="1"/>
</dbReference>
<name>A0ABT8R0K6_9BACT</name>
<dbReference type="EMBL" id="JAUKPO010000002">
    <property type="protein sequence ID" value="MDO1445619.1"/>
    <property type="molecule type" value="Genomic_DNA"/>
</dbReference>
<protein>
    <submittedName>
        <fullName evidence="3">Response regulator</fullName>
    </submittedName>
</protein>
<gene>
    <name evidence="3" type="ORF">Q0590_05130</name>
</gene>
<dbReference type="InterPro" id="IPR011006">
    <property type="entry name" value="CheY-like_superfamily"/>
</dbReference>
<evidence type="ECO:0000313" key="3">
    <source>
        <dbReference type="EMBL" id="MDO1445619.1"/>
    </source>
</evidence>
<feature type="modified residue" description="4-aspartylphosphate" evidence="1">
    <location>
        <position position="68"/>
    </location>
</feature>
<dbReference type="PROSITE" id="PS50110">
    <property type="entry name" value="RESPONSE_REGULATORY"/>
    <property type="match status" value="1"/>
</dbReference>
<evidence type="ECO:0000256" key="1">
    <source>
        <dbReference type="PROSITE-ProRule" id="PRU00169"/>
    </source>
</evidence>
<dbReference type="Pfam" id="PF00072">
    <property type="entry name" value="Response_reg"/>
    <property type="match status" value="1"/>
</dbReference>
<dbReference type="Proteomes" id="UP001168528">
    <property type="component" value="Unassembled WGS sequence"/>
</dbReference>
<proteinExistence type="predicted"/>
<dbReference type="InterPro" id="IPR052893">
    <property type="entry name" value="TCS_response_regulator"/>
</dbReference>
<feature type="domain" description="Response regulatory" evidence="2">
    <location>
        <begin position="6"/>
        <end position="137"/>
    </location>
</feature>
<evidence type="ECO:0000259" key="2">
    <source>
        <dbReference type="PROSITE" id="PS50110"/>
    </source>
</evidence>
<reference evidence="3" key="1">
    <citation type="submission" date="2023-07" db="EMBL/GenBank/DDBJ databases">
        <title>The genome sequence of Rhodocytophaga aerolata KACC 12507.</title>
        <authorList>
            <person name="Zhang X."/>
        </authorList>
    </citation>
    <scope>NUCLEOTIDE SEQUENCE</scope>
    <source>
        <strain evidence="3">KACC 12507</strain>
    </source>
</reference>
<dbReference type="InterPro" id="IPR001789">
    <property type="entry name" value="Sig_transdc_resp-reg_receiver"/>
</dbReference>